<proteinExistence type="inferred from homology"/>
<dbReference type="GO" id="GO:0005794">
    <property type="term" value="C:Golgi apparatus"/>
    <property type="evidence" value="ECO:0007669"/>
    <property type="project" value="TreeGrafter"/>
</dbReference>
<keyword evidence="3 11" id="KW-0808">Transferase</keyword>
<evidence type="ECO:0000256" key="6">
    <source>
        <dbReference type="ARBA" id="ARBA00023136"/>
    </source>
</evidence>
<dbReference type="EC" id="2.3.1.225" evidence="11"/>
<evidence type="ECO:0000256" key="11">
    <source>
        <dbReference type="RuleBase" id="RU079119"/>
    </source>
</evidence>
<feature type="transmembrane region" description="Helical" evidence="11">
    <location>
        <begin position="313"/>
        <end position="333"/>
    </location>
</feature>
<dbReference type="PROSITE" id="PS50216">
    <property type="entry name" value="DHHC"/>
    <property type="match status" value="1"/>
</dbReference>
<keyword evidence="8" id="KW-0449">Lipoprotein</keyword>
<reference evidence="14 15" key="1">
    <citation type="submission" date="2017-02" db="EMBL/GenBank/DDBJ databases">
        <authorList>
            <person name="Peterson S.W."/>
        </authorList>
    </citation>
    <scope>NUCLEOTIDE SEQUENCE [LARGE SCALE GENOMIC DNA]</scope>
    <source>
        <strain evidence="14 15">SRS1_H2-8</strain>
    </source>
</reference>
<evidence type="ECO:0000256" key="4">
    <source>
        <dbReference type="ARBA" id="ARBA00022692"/>
    </source>
</evidence>
<evidence type="ECO:0000256" key="1">
    <source>
        <dbReference type="ARBA" id="ARBA00004127"/>
    </source>
</evidence>
<evidence type="ECO:0000256" key="9">
    <source>
        <dbReference type="ARBA" id="ARBA00023315"/>
    </source>
</evidence>
<dbReference type="GO" id="GO:0019706">
    <property type="term" value="F:protein-cysteine S-palmitoyltransferase activity"/>
    <property type="evidence" value="ECO:0007669"/>
    <property type="project" value="UniProtKB-EC"/>
</dbReference>
<keyword evidence="7" id="KW-0564">Palmitate</keyword>
<evidence type="ECO:0000256" key="5">
    <source>
        <dbReference type="ARBA" id="ARBA00022989"/>
    </source>
</evidence>
<dbReference type="Pfam" id="PF01529">
    <property type="entry name" value="DHHC"/>
    <property type="match status" value="1"/>
</dbReference>
<comment type="similarity">
    <text evidence="2 11">Belongs to the DHHC palmitoyltransferase family.</text>
</comment>
<gene>
    <name evidence="14" type="ORF">SRS1_13274</name>
</gene>
<evidence type="ECO:0000256" key="10">
    <source>
        <dbReference type="ARBA" id="ARBA00048048"/>
    </source>
</evidence>
<evidence type="ECO:0000256" key="12">
    <source>
        <dbReference type="SAM" id="MobiDB-lite"/>
    </source>
</evidence>
<protein>
    <recommendedName>
        <fullName evidence="11">Palmitoyltransferase</fullName>
        <ecNumber evidence="11">2.3.1.225</ecNumber>
    </recommendedName>
</protein>
<dbReference type="AlphaFoldDB" id="A0A2N8UBN0"/>
<feature type="compositionally biased region" description="Low complexity" evidence="12">
    <location>
        <begin position="8"/>
        <end position="31"/>
    </location>
</feature>
<comment type="catalytic activity">
    <reaction evidence="10 11">
        <text>L-cysteinyl-[protein] + hexadecanoyl-CoA = S-hexadecanoyl-L-cysteinyl-[protein] + CoA</text>
        <dbReference type="Rhea" id="RHEA:36683"/>
        <dbReference type="Rhea" id="RHEA-COMP:10131"/>
        <dbReference type="Rhea" id="RHEA-COMP:11032"/>
        <dbReference type="ChEBI" id="CHEBI:29950"/>
        <dbReference type="ChEBI" id="CHEBI:57287"/>
        <dbReference type="ChEBI" id="CHEBI:57379"/>
        <dbReference type="ChEBI" id="CHEBI:74151"/>
        <dbReference type="EC" id="2.3.1.225"/>
    </reaction>
</comment>
<dbReference type="InterPro" id="IPR001594">
    <property type="entry name" value="Palmitoyltrfase_DHHC"/>
</dbReference>
<feature type="transmembrane region" description="Helical" evidence="11">
    <location>
        <begin position="82"/>
        <end position="103"/>
    </location>
</feature>
<feature type="transmembrane region" description="Helical" evidence="11">
    <location>
        <begin position="274"/>
        <end position="293"/>
    </location>
</feature>
<comment type="domain">
    <text evidence="11">The DHHC domain is required for palmitoyltransferase activity.</text>
</comment>
<keyword evidence="5 11" id="KW-1133">Transmembrane helix</keyword>
<dbReference type="Proteomes" id="UP000239563">
    <property type="component" value="Chromosome V"/>
</dbReference>
<evidence type="ECO:0000313" key="14">
    <source>
        <dbReference type="EMBL" id="SJX62425.1"/>
    </source>
</evidence>
<dbReference type="GO" id="GO:0005783">
    <property type="term" value="C:endoplasmic reticulum"/>
    <property type="evidence" value="ECO:0007669"/>
    <property type="project" value="TreeGrafter"/>
</dbReference>
<feature type="domain" description="Palmitoyltransferase DHHC" evidence="13">
    <location>
        <begin position="178"/>
        <end position="250"/>
    </location>
</feature>
<keyword evidence="4 11" id="KW-0812">Transmembrane</keyword>
<dbReference type="PANTHER" id="PTHR22883:SF301">
    <property type="entry name" value="PALMITOYLTRANSFERASE ZDHHC12"/>
    <property type="match status" value="1"/>
</dbReference>
<dbReference type="EMBL" id="LT795058">
    <property type="protein sequence ID" value="SJX62425.1"/>
    <property type="molecule type" value="Genomic_DNA"/>
</dbReference>
<evidence type="ECO:0000256" key="7">
    <source>
        <dbReference type="ARBA" id="ARBA00023139"/>
    </source>
</evidence>
<dbReference type="GO" id="GO:0006612">
    <property type="term" value="P:protein targeting to membrane"/>
    <property type="evidence" value="ECO:0007669"/>
    <property type="project" value="TreeGrafter"/>
</dbReference>
<feature type="transmembrane region" description="Helical" evidence="11">
    <location>
        <begin position="45"/>
        <end position="62"/>
    </location>
</feature>
<dbReference type="PANTHER" id="PTHR22883">
    <property type="entry name" value="ZINC FINGER DHHC DOMAIN CONTAINING PROTEIN"/>
    <property type="match status" value="1"/>
</dbReference>
<accession>A0A2N8UBN0</accession>
<feature type="transmembrane region" description="Helical" evidence="11">
    <location>
        <begin position="227"/>
        <end position="254"/>
    </location>
</feature>
<keyword evidence="9 11" id="KW-0012">Acyltransferase</keyword>
<evidence type="ECO:0000256" key="2">
    <source>
        <dbReference type="ARBA" id="ARBA00008574"/>
    </source>
</evidence>
<evidence type="ECO:0000259" key="13">
    <source>
        <dbReference type="Pfam" id="PF01529"/>
    </source>
</evidence>
<keyword evidence="6 11" id="KW-0472">Membrane</keyword>
<dbReference type="InterPro" id="IPR039859">
    <property type="entry name" value="PFA4/ZDH16/20/ERF2-like"/>
</dbReference>
<comment type="subcellular location">
    <subcellularLocation>
        <location evidence="1">Endomembrane system</location>
        <topology evidence="1">Multi-pass membrane protein</topology>
    </subcellularLocation>
</comment>
<sequence length="457" mass="50460">MSLRQRPARPSSDPATSASSDPPNAPPTSSNHGSAARKRIRLNRVLGRSVPIILLVYIAYAYDLVVIRYAYRFLHVEQKRTLVPILWLLPTHALFVWSLRAYLRVFFAHDAPPTSGAADRAGVLARLRARLGATFPDPDQAQQQDEQRIAQAARALLQASGRYSDVRIELCQPDGEPQRCWRDSCNGRLKMLRTRHCGDCGTCRVGFDHHCAWFDNDVSAAATLRPFVAFLLSIPPLYTLALAPLFSSAWRVLVRIHSFASSDAGISGVWWSQWYSWLGGPAFRWMVGFGLGASRWSRATPATMPHESPRAPIIVALGAVFTFVASALATSSLTHLRHAKLTVDVERAKAIRGLQRRLESAGKSTDSQTSVAAIQQRIDALAPVQHFRVSWADRESAERRSRVVSLSIEEGLLSHGGPWTNARRLLRDSVGTSPGWALSATALRRVLEKAALLTPAQ</sequence>
<organism evidence="14 15">
    <name type="scientific">Sporisorium reilianum f. sp. reilianum</name>
    <dbReference type="NCBI Taxonomy" id="72559"/>
    <lineage>
        <taxon>Eukaryota</taxon>
        <taxon>Fungi</taxon>
        <taxon>Dikarya</taxon>
        <taxon>Basidiomycota</taxon>
        <taxon>Ustilaginomycotina</taxon>
        <taxon>Ustilaginomycetes</taxon>
        <taxon>Ustilaginales</taxon>
        <taxon>Ustilaginaceae</taxon>
        <taxon>Sporisorium</taxon>
    </lineage>
</organism>
<evidence type="ECO:0000256" key="8">
    <source>
        <dbReference type="ARBA" id="ARBA00023288"/>
    </source>
</evidence>
<name>A0A2N8UBN0_9BASI</name>
<feature type="region of interest" description="Disordered" evidence="12">
    <location>
        <begin position="1"/>
        <end position="36"/>
    </location>
</feature>
<evidence type="ECO:0000256" key="3">
    <source>
        <dbReference type="ARBA" id="ARBA00022679"/>
    </source>
</evidence>
<evidence type="ECO:0000313" key="15">
    <source>
        <dbReference type="Proteomes" id="UP000239563"/>
    </source>
</evidence>